<feature type="non-terminal residue" evidence="1">
    <location>
        <position position="1"/>
    </location>
</feature>
<dbReference type="OrthoDB" id="6055974at2759"/>
<evidence type="ECO:0000313" key="1">
    <source>
        <dbReference type="EMBL" id="CAG5120364.1"/>
    </source>
</evidence>
<reference evidence="1" key="1">
    <citation type="submission" date="2021-04" db="EMBL/GenBank/DDBJ databases">
        <authorList>
            <consortium name="Molecular Ecology Group"/>
        </authorList>
    </citation>
    <scope>NUCLEOTIDE SEQUENCE</scope>
</reference>
<dbReference type="AlphaFoldDB" id="A0A8S3YTD2"/>
<gene>
    <name evidence="1" type="ORF">CUNI_LOCUS5922</name>
</gene>
<dbReference type="Proteomes" id="UP000678393">
    <property type="component" value="Unassembled WGS sequence"/>
</dbReference>
<name>A0A8S3YTD2_9EUPU</name>
<sequence length="142" mass="15997">GNGMRPCKLPGCELCSFVTGSPTFWGPAGVFNINDRLTCQDSKVVYAIICVKDDKVFIGHSQRKLADTFREHLANIKTRQVNDPVAFHFSREGHSVLDLRVSALARINCDVGTRARLEKALSYDMDRPHNSYYGINNDFEFL</sequence>
<comment type="caution">
    <text evidence="1">The sequence shown here is derived from an EMBL/GenBank/DDBJ whole genome shotgun (WGS) entry which is preliminary data.</text>
</comment>
<evidence type="ECO:0000313" key="2">
    <source>
        <dbReference type="Proteomes" id="UP000678393"/>
    </source>
</evidence>
<evidence type="ECO:0008006" key="3">
    <source>
        <dbReference type="Google" id="ProtNLM"/>
    </source>
</evidence>
<proteinExistence type="predicted"/>
<keyword evidence="2" id="KW-1185">Reference proteome</keyword>
<organism evidence="1 2">
    <name type="scientific">Candidula unifasciata</name>
    <dbReference type="NCBI Taxonomy" id="100452"/>
    <lineage>
        <taxon>Eukaryota</taxon>
        <taxon>Metazoa</taxon>
        <taxon>Spiralia</taxon>
        <taxon>Lophotrochozoa</taxon>
        <taxon>Mollusca</taxon>
        <taxon>Gastropoda</taxon>
        <taxon>Heterobranchia</taxon>
        <taxon>Euthyneura</taxon>
        <taxon>Panpulmonata</taxon>
        <taxon>Eupulmonata</taxon>
        <taxon>Stylommatophora</taxon>
        <taxon>Helicina</taxon>
        <taxon>Helicoidea</taxon>
        <taxon>Geomitridae</taxon>
        <taxon>Candidula</taxon>
    </lineage>
</organism>
<protein>
    <recommendedName>
        <fullName evidence="3">GIY-YIG domain-containing protein</fullName>
    </recommendedName>
</protein>
<dbReference type="EMBL" id="CAJHNH020000886">
    <property type="protein sequence ID" value="CAG5120364.1"/>
    <property type="molecule type" value="Genomic_DNA"/>
</dbReference>
<accession>A0A8S3YTD2</accession>